<evidence type="ECO:0000313" key="9">
    <source>
        <dbReference type="Proteomes" id="UP000059188"/>
    </source>
</evidence>
<evidence type="ECO:0000313" key="8">
    <source>
        <dbReference type="EMBL" id="CEL56966.1"/>
    </source>
</evidence>
<dbReference type="Pfam" id="PF00271">
    <property type="entry name" value="Helicase_C"/>
    <property type="match status" value="1"/>
</dbReference>
<keyword evidence="2" id="KW-0238">DNA-binding</keyword>
<dbReference type="EC" id="5.6.2.4" evidence="5"/>
<keyword evidence="9" id="KW-1185">Reference proteome</keyword>
<comment type="similarity">
    <text evidence="1">Belongs to the helicase family. RecQ subfamily.</text>
</comment>
<dbReference type="GO" id="GO:0000724">
    <property type="term" value="P:double-strand break repair via homologous recombination"/>
    <property type="evidence" value="ECO:0007669"/>
    <property type="project" value="TreeGrafter"/>
</dbReference>
<dbReference type="SMART" id="SM00490">
    <property type="entry name" value="HELICc"/>
    <property type="match status" value="1"/>
</dbReference>
<sequence length="526" mass="57485">MPPKRKQPPPETTYGPTTPITIAESDRQEYGQLPTLLRKRFGLPKDARPFQVDGVICQLLGYDTVIHAGTGSGKTLVAAGVYALDKARQRLTVLVSPLISLQEDMMSTFNNKYGIPAIAINSIMDGQNLSTAIRFKEGNIRVFACTDSVGMGCDIPDVDVVIQWCIVALSALIQRWGRAARGDGRTGLAVLFAEKSAYTYNPSIPGPKGPETKQTKNGGTVVFKKALKEPLVKGGFCPKTPGEQPSLQDDSPYEGTLAMVQTAGCLRKVWTDMFRNIPEVPVAKCCSNCSPELLTETDPPKQLSSTRAPIKKAPKKGVLHVPTLQKLFAWRSKVFDRDYPGVSWSSAAILSDKLAETLASAGPIGDEQTLKGILPGWGWWDDYGLELSRFVIPLCTPFVRLPPKPQTHKRKVNSLCGLLPNHLFASTSSKPPVEASIHTSVPVARLKRARTGVARTENNARGLGNEPLQGSPVAPENDHTPDQRLQDSAEPEPIHAMTQSWSLEQYTHEFDATTRPFSSFTFNTLE</sequence>
<gene>
    <name evidence="8" type="ORF">RSOLAG1IB_12050</name>
</gene>
<evidence type="ECO:0000256" key="4">
    <source>
        <dbReference type="ARBA" id="ARBA00034617"/>
    </source>
</evidence>
<reference evidence="8 9" key="1">
    <citation type="submission" date="2014-11" db="EMBL/GenBank/DDBJ databases">
        <authorList>
            <person name="Wibberg Daniel"/>
        </authorList>
    </citation>
    <scope>NUCLEOTIDE SEQUENCE [LARGE SCALE GENOMIC DNA]</scope>
    <source>
        <strain evidence="8">Rhizoctonia solani AG1-IB 7/3/14</strain>
    </source>
</reference>
<evidence type="ECO:0000256" key="5">
    <source>
        <dbReference type="ARBA" id="ARBA00034808"/>
    </source>
</evidence>
<feature type="compositionally biased region" description="Basic and acidic residues" evidence="6">
    <location>
        <begin position="476"/>
        <end position="487"/>
    </location>
</feature>
<dbReference type="Proteomes" id="UP000059188">
    <property type="component" value="Unassembled WGS sequence"/>
</dbReference>
<dbReference type="PANTHER" id="PTHR13710:SF105">
    <property type="entry name" value="ATP-DEPENDENT DNA HELICASE Q1"/>
    <property type="match status" value="1"/>
</dbReference>
<dbReference type="GO" id="GO:0009378">
    <property type="term" value="F:four-way junction helicase activity"/>
    <property type="evidence" value="ECO:0007669"/>
    <property type="project" value="TreeGrafter"/>
</dbReference>
<keyword evidence="3" id="KW-0413">Isomerase</keyword>
<feature type="domain" description="Helicase C-terminal" evidence="7">
    <location>
        <begin position="83"/>
        <end position="228"/>
    </location>
</feature>
<evidence type="ECO:0000256" key="3">
    <source>
        <dbReference type="ARBA" id="ARBA00023235"/>
    </source>
</evidence>
<dbReference type="Gene3D" id="3.40.50.300">
    <property type="entry name" value="P-loop containing nucleotide triphosphate hydrolases"/>
    <property type="match status" value="1"/>
</dbReference>
<dbReference type="PROSITE" id="PS51194">
    <property type="entry name" value="HELICASE_CTER"/>
    <property type="match status" value="1"/>
</dbReference>
<protein>
    <recommendedName>
        <fullName evidence="5">DNA 3'-5' helicase</fullName>
        <ecNumber evidence="5">5.6.2.4</ecNumber>
    </recommendedName>
</protein>
<feature type="region of interest" description="Disordered" evidence="6">
    <location>
        <begin position="455"/>
        <end position="489"/>
    </location>
</feature>
<organism evidence="8 9">
    <name type="scientific">Thanatephorus cucumeris (strain AG1-IB / isolate 7/3/14)</name>
    <name type="common">Lettuce bottom rot fungus</name>
    <name type="synonym">Rhizoctonia solani</name>
    <dbReference type="NCBI Taxonomy" id="1108050"/>
    <lineage>
        <taxon>Eukaryota</taxon>
        <taxon>Fungi</taxon>
        <taxon>Dikarya</taxon>
        <taxon>Basidiomycota</taxon>
        <taxon>Agaricomycotina</taxon>
        <taxon>Agaricomycetes</taxon>
        <taxon>Cantharellales</taxon>
        <taxon>Ceratobasidiaceae</taxon>
        <taxon>Rhizoctonia</taxon>
        <taxon>Rhizoctonia solani AG-1</taxon>
    </lineage>
</organism>
<dbReference type="InterPro" id="IPR027417">
    <property type="entry name" value="P-loop_NTPase"/>
</dbReference>
<accession>A0A0B7FG07</accession>
<evidence type="ECO:0000256" key="1">
    <source>
        <dbReference type="ARBA" id="ARBA00005446"/>
    </source>
</evidence>
<dbReference type="GO" id="GO:0005737">
    <property type="term" value="C:cytoplasm"/>
    <property type="evidence" value="ECO:0007669"/>
    <property type="project" value="TreeGrafter"/>
</dbReference>
<evidence type="ECO:0000259" key="7">
    <source>
        <dbReference type="PROSITE" id="PS51194"/>
    </source>
</evidence>
<dbReference type="GO" id="GO:0005694">
    <property type="term" value="C:chromosome"/>
    <property type="evidence" value="ECO:0007669"/>
    <property type="project" value="TreeGrafter"/>
</dbReference>
<dbReference type="PANTHER" id="PTHR13710">
    <property type="entry name" value="DNA HELICASE RECQ FAMILY MEMBER"/>
    <property type="match status" value="1"/>
</dbReference>
<evidence type="ECO:0000256" key="6">
    <source>
        <dbReference type="SAM" id="MobiDB-lite"/>
    </source>
</evidence>
<dbReference type="OrthoDB" id="10261556at2759"/>
<dbReference type="STRING" id="1108050.A0A0B7FG07"/>
<dbReference type="EMBL" id="LN679367">
    <property type="protein sequence ID" value="CEL56966.1"/>
    <property type="molecule type" value="Genomic_DNA"/>
</dbReference>
<dbReference type="SUPFAM" id="SSF52540">
    <property type="entry name" value="P-loop containing nucleoside triphosphate hydrolases"/>
    <property type="match status" value="1"/>
</dbReference>
<dbReference type="GO" id="GO:0003677">
    <property type="term" value="F:DNA binding"/>
    <property type="evidence" value="ECO:0007669"/>
    <property type="project" value="UniProtKB-KW"/>
</dbReference>
<dbReference type="GO" id="GO:0043138">
    <property type="term" value="F:3'-5' DNA helicase activity"/>
    <property type="evidence" value="ECO:0007669"/>
    <property type="project" value="UniProtKB-EC"/>
</dbReference>
<dbReference type="AlphaFoldDB" id="A0A0B7FG07"/>
<proteinExistence type="inferred from homology"/>
<dbReference type="InterPro" id="IPR001650">
    <property type="entry name" value="Helicase_C-like"/>
</dbReference>
<evidence type="ECO:0000256" key="2">
    <source>
        <dbReference type="ARBA" id="ARBA00023125"/>
    </source>
</evidence>
<name>A0A0B7FG07_THACB</name>
<comment type="catalytic activity">
    <reaction evidence="4">
        <text>Couples ATP hydrolysis with the unwinding of duplex DNA by translocating in the 3'-5' direction.</text>
        <dbReference type="EC" id="5.6.2.4"/>
    </reaction>
</comment>